<sequence>MKKNLGKTDRTLRIIIGLFIIAIALYYQSWWALLGLGLLINGLSGRCGGYALFGFSTANDSCDISHKERS</sequence>
<organism evidence="3 4">
    <name type="scientific">Methylophaga muralis</name>
    <dbReference type="NCBI Taxonomy" id="291169"/>
    <lineage>
        <taxon>Bacteria</taxon>
        <taxon>Pseudomonadati</taxon>
        <taxon>Pseudomonadota</taxon>
        <taxon>Gammaproteobacteria</taxon>
        <taxon>Thiotrichales</taxon>
        <taxon>Piscirickettsiaceae</taxon>
        <taxon>Methylophaga</taxon>
    </lineage>
</organism>
<protein>
    <recommendedName>
        <fullName evidence="2">Inner membrane protein YgaP-like transmembrane domain-containing protein</fullName>
    </recommendedName>
</protein>
<dbReference type="InterPro" id="IPR021309">
    <property type="entry name" value="YgaP-like_TM"/>
</dbReference>
<evidence type="ECO:0000313" key="4">
    <source>
        <dbReference type="Proteomes" id="UP000094379"/>
    </source>
</evidence>
<feature type="domain" description="Inner membrane protein YgaP-like transmembrane" evidence="2">
    <location>
        <begin position="1"/>
        <end position="59"/>
    </location>
</feature>
<dbReference type="EMBL" id="MCRI01000013">
    <property type="protein sequence ID" value="ODN66772.1"/>
    <property type="molecule type" value="Genomic_DNA"/>
</dbReference>
<keyword evidence="1" id="KW-0472">Membrane</keyword>
<dbReference type="STRING" id="291169.A9E74_01469"/>
<gene>
    <name evidence="3" type="ORF">A9E74_01469</name>
</gene>
<dbReference type="Proteomes" id="UP000094379">
    <property type="component" value="Unassembled WGS sequence"/>
</dbReference>
<accession>A0A1E3GRU5</accession>
<keyword evidence="4" id="KW-1185">Reference proteome</keyword>
<proteinExistence type="predicted"/>
<comment type="caution">
    <text evidence="3">The sequence shown here is derived from an EMBL/GenBank/DDBJ whole genome shotgun (WGS) entry which is preliminary data.</text>
</comment>
<keyword evidence="1" id="KW-0812">Transmembrane</keyword>
<dbReference type="Pfam" id="PF11127">
    <property type="entry name" value="YgaP-like_TM"/>
    <property type="match status" value="1"/>
</dbReference>
<evidence type="ECO:0000259" key="2">
    <source>
        <dbReference type="Pfam" id="PF11127"/>
    </source>
</evidence>
<evidence type="ECO:0000313" key="3">
    <source>
        <dbReference type="EMBL" id="ODN66772.1"/>
    </source>
</evidence>
<dbReference type="AlphaFoldDB" id="A0A1E3GRU5"/>
<keyword evidence="1" id="KW-1133">Transmembrane helix</keyword>
<evidence type="ECO:0000256" key="1">
    <source>
        <dbReference type="SAM" id="Phobius"/>
    </source>
</evidence>
<name>A0A1E3GRU5_9GAMM</name>
<feature type="transmembrane region" description="Helical" evidence="1">
    <location>
        <begin position="12"/>
        <end position="33"/>
    </location>
</feature>
<reference evidence="3 4" key="1">
    <citation type="submission" date="2016-07" db="EMBL/GenBank/DDBJ databases">
        <title>Draft Genome Sequence of Methylophaga muralis Bur 1.</title>
        <authorList>
            <person name="Vasilenko O.V."/>
            <person name="Doronina N.V."/>
            <person name="Shmareva M.N."/>
            <person name="Tarlachkov S.V."/>
            <person name="Mustakhimov I."/>
            <person name="Trotsenko Y.A."/>
        </authorList>
    </citation>
    <scope>NUCLEOTIDE SEQUENCE [LARGE SCALE GENOMIC DNA]</scope>
    <source>
        <strain evidence="3 4">Bur 1</strain>
    </source>
</reference>
<dbReference type="RefSeq" id="WP_069295939.1">
    <property type="nucleotide sequence ID" value="NZ_MCRI01000013.1"/>
</dbReference>